<dbReference type="RefSeq" id="WP_173083899.1">
    <property type="nucleotide sequence ID" value="NZ_BLTE01000008.1"/>
</dbReference>
<evidence type="ECO:0000256" key="9">
    <source>
        <dbReference type="ARBA" id="ARBA00040743"/>
    </source>
</evidence>
<keyword evidence="7" id="KW-0143">Chaperone</keyword>
<dbReference type="InterPro" id="IPR000297">
    <property type="entry name" value="PPIase_PpiC"/>
</dbReference>
<evidence type="ECO:0000256" key="11">
    <source>
        <dbReference type="PROSITE-ProRule" id="PRU00278"/>
    </source>
</evidence>
<accession>A0A6V8LU58</accession>
<reference evidence="14 15" key="1">
    <citation type="submission" date="2020-04" db="EMBL/GenBank/DDBJ databases">
        <authorList>
            <consortium name="Desulfovibrio sp. FSS-1 genome sequencing consortium"/>
            <person name="Shimoshige H."/>
            <person name="Kobayashi H."/>
            <person name="Maekawa T."/>
        </authorList>
    </citation>
    <scope>NUCLEOTIDE SEQUENCE [LARGE SCALE GENOMIC DNA]</scope>
    <source>
        <strain evidence="14 15">SIID29052-01</strain>
    </source>
</reference>
<evidence type="ECO:0000256" key="3">
    <source>
        <dbReference type="ARBA" id="ARBA00022519"/>
    </source>
</evidence>
<evidence type="ECO:0000256" key="7">
    <source>
        <dbReference type="ARBA" id="ARBA00023186"/>
    </source>
</evidence>
<proteinExistence type="inferred from homology"/>
<dbReference type="Gene3D" id="3.10.50.40">
    <property type="match status" value="1"/>
</dbReference>
<evidence type="ECO:0000256" key="2">
    <source>
        <dbReference type="ARBA" id="ARBA00022475"/>
    </source>
</evidence>
<keyword evidence="3" id="KW-0997">Cell inner membrane</keyword>
<dbReference type="PROSITE" id="PS50198">
    <property type="entry name" value="PPIC_PPIASE_2"/>
    <property type="match status" value="1"/>
</dbReference>
<keyword evidence="11 14" id="KW-0413">Isomerase</keyword>
<dbReference type="SUPFAM" id="SSF109998">
    <property type="entry name" value="Triger factor/SurA peptide-binding domain-like"/>
    <property type="match status" value="1"/>
</dbReference>
<dbReference type="GO" id="GO:0005886">
    <property type="term" value="C:plasma membrane"/>
    <property type="evidence" value="ECO:0007669"/>
    <property type="project" value="UniProtKB-SubCell"/>
</dbReference>
<reference evidence="14 15" key="2">
    <citation type="submission" date="2020-05" db="EMBL/GenBank/DDBJ databases">
        <title>Draft genome sequence of Desulfovibrio sp. strainFSS-1.</title>
        <authorList>
            <person name="Shimoshige H."/>
            <person name="Kobayashi H."/>
            <person name="Maekawa T."/>
        </authorList>
    </citation>
    <scope>NUCLEOTIDE SEQUENCE [LARGE SCALE GENOMIC DNA]</scope>
    <source>
        <strain evidence="14 15">SIID29052-01</strain>
    </source>
</reference>
<keyword evidence="15" id="KW-1185">Reference proteome</keyword>
<evidence type="ECO:0000259" key="13">
    <source>
        <dbReference type="PROSITE" id="PS50198"/>
    </source>
</evidence>
<organism evidence="14 15">
    <name type="scientific">Fundidesulfovibrio magnetotacticus</name>
    <dbReference type="NCBI Taxonomy" id="2730080"/>
    <lineage>
        <taxon>Bacteria</taxon>
        <taxon>Pseudomonadati</taxon>
        <taxon>Thermodesulfobacteriota</taxon>
        <taxon>Desulfovibrionia</taxon>
        <taxon>Desulfovibrionales</taxon>
        <taxon>Desulfovibrionaceae</taxon>
        <taxon>Fundidesulfovibrio</taxon>
    </lineage>
</organism>
<evidence type="ECO:0000313" key="14">
    <source>
        <dbReference type="EMBL" id="GFK94121.1"/>
    </source>
</evidence>
<evidence type="ECO:0000313" key="15">
    <source>
        <dbReference type="Proteomes" id="UP000494245"/>
    </source>
</evidence>
<feature type="transmembrane region" description="Helical" evidence="12">
    <location>
        <begin position="12"/>
        <end position="33"/>
    </location>
</feature>
<dbReference type="EMBL" id="BLTE01000008">
    <property type="protein sequence ID" value="GFK94121.1"/>
    <property type="molecule type" value="Genomic_DNA"/>
</dbReference>
<keyword evidence="4 12" id="KW-0812">Transmembrane</keyword>
<dbReference type="PANTHER" id="PTHR47529">
    <property type="entry name" value="PEPTIDYL-PROLYL CIS-TRANS ISOMERASE D"/>
    <property type="match status" value="1"/>
</dbReference>
<evidence type="ECO:0000256" key="5">
    <source>
        <dbReference type="ARBA" id="ARBA00022989"/>
    </source>
</evidence>
<dbReference type="PANTHER" id="PTHR47529:SF1">
    <property type="entry name" value="PERIPLASMIC CHAPERONE PPID"/>
    <property type="match status" value="1"/>
</dbReference>
<evidence type="ECO:0000256" key="10">
    <source>
        <dbReference type="ARBA" id="ARBA00042775"/>
    </source>
</evidence>
<dbReference type="Pfam" id="PF13145">
    <property type="entry name" value="Rotamase_2"/>
    <property type="match status" value="1"/>
</dbReference>
<comment type="similarity">
    <text evidence="8">Belongs to the PpiD chaperone family.</text>
</comment>
<comment type="subcellular location">
    <subcellularLocation>
        <location evidence="1">Cell inner membrane</location>
        <topology evidence="1">Single-pass type II membrane protein</topology>
        <orientation evidence="1">Periplasmic side</orientation>
    </subcellularLocation>
</comment>
<evidence type="ECO:0000256" key="1">
    <source>
        <dbReference type="ARBA" id="ARBA00004382"/>
    </source>
</evidence>
<dbReference type="AlphaFoldDB" id="A0A6V8LU58"/>
<keyword evidence="5 12" id="KW-1133">Transmembrane helix</keyword>
<sequence>MLDFLRQHSQSWVIKVIFGLIIAVFVFFGVYTFQAKQPGGGVLAYVGDTPILTKEFFEEYEGFVRQVQAQNPGMGKDDLERLGFKRQVFSQMVLRQLLFNQAGVLGVNVSPAELQAEIARVPAFQNDQGKFDYDLYKEKLKSIGVNPEMFEAEQRRDLLLEKMMVYVTQPVYVAEPEIRALYNFSQEKAVLDYLAFPAKDFAAQVTVTPEQVKAAYEATREKYKRPAEVKIEYVEITPASLADPKAVTVEEVKAYYDANPDKFKHPEMVKANHLLVLLAPDAPEAQVKAAEKRLLDLAARLKKGEAFDKVLAVKGDPAVNGDDLGWFPKGAMVPEFEQAAFALKKGDISGLVRTQFGLHVIQVMDKKAEGVTSLEEASDDIRRELAEDKAAETIGKTVDAMLEELIGGAAPSKLAQAKGLEAKTSEFFNRQRPPLDLNLSTESLNALFAQQAGKAVPQALAAGEGYVLAKVLEAKPENIPPLDEVADAVKADLVEQEALKLAEAKAKETAALLATPEGQAKVADQYKSAFSTTPPFPRSGPAQGLGQSTAILEAAFTAKEPGWLPGTYAVPGAFVIAKLKDRAAPPDADWQRDKAKVMNQALSFQREQLLRAYLAYLNEKTPEKIVAPEILGPVGIQGGGMKVGG</sequence>
<protein>
    <recommendedName>
        <fullName evidence="9">Periplasmic chaperone PpiD</fullName>
    </recommendedName>
    <alternativeName>
        <fullName evidence="10">Periplasmic folding chaperone</fullName>
    </alternativeName>
</protein>
<dbReference type="Gene3D" id="1.10.4030.10">
    <property type="entry name" value="Porin chaperone SurA, peptide-binding domain"/>
    <property type="match status" value="1"/>
</dbReference>
<keyword evidence="6 12" id="KW-0472">Membrane</keyword>
<dbReference type="InterPro" id="IPR027304">
    <property type="entry name" value="Trigger_fact/SurA_dom_sf"/>
</dbReference>
<name>A0A6V8LU58_9BACT</name>
<gene>
    <name evidence="14" type="primary">ppiD</name>
    <name evidence="14" type="ORF">NNJEOMEG_01960</name>
</gene>
<comment type="caution">
    <text evidence="14">The sequence shown here is derived from an EMBL/GenBank/DDBJ whole genome shotgun (WGS) entry which is preliminary data.</text>
</comment>
<feature type="domain" description="PpiC" evidence="13">
    <location>
        <begin position="266"/>
        <end position="365"/>
    </location>
</feature>
<evidence type="ECO:0000256" key="8">
    <source>
        <dbReference type="ARBA" id="ARBA00038408"/>
    </source>
</evidence>
<keyword evidence="11" id="KW-0697">Rotamase</keyword>
<dbReference type="GO" id="GO:0003755">
    <property type="term" value="F:peptidyl-prolyl cis-trans isomerase activity"/>
    <property type="evidence" value="ECO:0007669"/>
    <property type="project" value="UniProtKB-KW"/>
</dbReference>
<keyword evidence="2" id="KW-1003">Cell membrane</keyword>
<evidence type="ECO:0000256" key="12">
    <source>
        <dbReference type="SAM" id="Phobius"/>
    </source>
</evidence>
<dbReference type="InterPro" id="IPR052029">
    <property type="entry name" value="PpiD_chaperone"/>
</dbReference>
<evidence type="ECO:0000256" key="6">
    <source>
        <dbReference type="ARBA" id="ARBA00023136"/>
    </source>
</evidence>
<dbReference type="Proteomes" id="UP000494245">
    <property type="component" value="Unassembled WGS sequence"/>
</dbReference>
<dbReference type="InterPro" id="IPR046357">
    <property type="entry name" value="PPIase_dom_sf"/>
</dbReference>
<dbReference type="SUPFAM" id="SSF54534">
    <property type="entry name" value="FKBP-like"/>
    <property type="match status" value="1"/>
</dbReference>
<dbReference type="Pfam" id="PF13624">
    <property type="entry name" value="SurA_N_3"/>
    <property type="match status" value="1"/>
</dbReference>
<evidence type="ECO:0000256" key="4">
    <source>
        <dbReference type="ARBA" id="ARBA00022692"/>
    </source>
</evidence>